<name>A0A9P8HYA4_9PEZI</name>
<evidence type="ECO:0008006" key="4">
    <source>
        <dbReference type="Google" id="ProtNLM"/>
    </source>
</evidence>
<protein>
    <recommendedName>
        <fullName evidence="4">Terminase small subunit</fullName>
    </recommendedName>
</protein>
<sequence>MPSKKVNTAEAAEQTHAPISHQHQQFVDAIVRGATPTDAYMEVFPGTTRVSAYNSSSRLLKKPEIWQRVSDGQMAAQLRRQQQAREHIIEQLTRIEARLLTLADIIDGRWQHKDTTINKDTGHVIERYRSDPKAALQAIKLEMKLEEQRTLLREQLNTIDSQMQNTSEKE</sequence>
<comment type="caution">
    <text evidence="2">The sequence shown here is derived from an EMBL/GenBank/DDBJ whole genome shotgun (WGS) entry which is preliminary data.</text>
</comment>
<dbReference type="AlphaFoldDB" id="A0A9P8HYA4"/>
<gene>
    <name evidence="2" type="ORF">FGG08_007680</name>
</gene>
<evidence type="ECO:0000256" key="1">
    <source>
        <dbReference type="SAM" id="MobiDB-lite"/>
    </source>
</evidence>
<keyword evidence="3" id="KW-1185">Reference proteome</keyword>
<dbReference type="Proteomes" id="UP000698800">
    <property type="component" value="Unassembled WGS sequence"/>
</dbReference>
<evidence type="ECO:0000313" key="3">
    <source>
        <dbReference type="Proteomes" id="UP000698800"/>
    </source>
</evidence>
<accession>A0A9P8HYA4</accession>
<dbReference type="EMBL" id="JAGHQL010000497">
    <property type="protein sequence ID" value="KAH0533543.1"/>
    <property type="molecule type" value="Genomic_DNA"/>
</dbReference>
<proteinExistence type="predicted"/>
<evidence type="ECO:0000313" key="2">
    <source>
        <dbReference type="EMBL" id="KAH0533543.1"/>
    </source>
</evidence>
<reference evidence="2" key="1">
    <citation type="submission" date="2021-03" db="EMBL/GenBank/DDBJ databases">
        <title>Comparative genomics and phylogenomic investigation of the class Geoglossomycetes provide insights into ecological specialization and systematics.</title>
        <authorList>
            <person name="Melie T."/>
            <person name="Pirro S."/>
            <person name="Miller A.N."/>
            <person name="Quandt A."/>
        </authorList>
    </citation>
    <scope>NUCLEOTIDE SEQUENCE</scope>
    <source>
        <strain evidence="2">GBOQ0MN5Z8</strain>
    </source>
</reference>
<dbReference type="Gene3D" id="1.10.10.1400">
    <property type="entry name" value="Terminase, small subunit, N-terminal DNA-binding domain, HTH motif"/>
    <property type="match status" value="1"/>
</dbReference>
<organism evidence="2 3">
    <name type="scientific">Glutinoglossum americanum</name>
    <dbReference type="NCBI Taxonomy" id="1670608"/>
    <lineage>
        <taxon>Eukaryota</taxon>
        <taxon>Fungi</taxon>
        <taxon>Dikarya</taxon>
        <taxon>Ascomycota</taxon>
        <taxon>Pezizomycotina</taxon>
        <taxon>Geoglossomycetes</taxon>
        <taxon>Geoglossales</taxon>
        <taxon>Geoglossaceae</taxon>
        <taxon>Glutinoglossum</taxon>
    </lineage>
</organism>
<feature type="region of interest" description="Disordered" evidence="1">
    <location>
        <begin position="1"/>
        <end position="21"/>
    </location>
</feature>
<dbReference type="InterPro" id="IPR038713">
    <property type="entry name" value="Terminase_Gp1_N_sf"/>
</dbReference>